<accession>B9XAK3</accession>
<evidence type="ECO:0000313" key="6">
    <source>
        <dbReference type="Proteomes" id="UP000003688"/>
    </source>
</evidence>
<dbReference type="InterPro" id="IPR053812">
    <property type="entry name" value="HTH_Sigma70_ECF-like"/>
</dbReference>
<name>B9XAK3_PEDPL</name>
<comment type="caution">
    <text evidence="5">The sequence shown here is derived from an EMBL/GenBank/DDBJ whole genome shotgun (WGS) entry which is preliminary data.</text>
</comment>
<keyword evidence="6" id="KW-1185">Reference proteome</keyword>
<dbReference type="STRING" id="320771.Cflav_PD5673"/>
<sequence>MLNDDVKSEVTQVLQAIGQNSRTSAELLPLVYNELRQLAAARMCQSAAQTLQATALVHEAWLRLFDGNLKVWQNRTHFFRAAAQAMRQILIDRARQKMSLKRGARPVYVSIDDVDIAEELPEERVLFIDEALQRLQKKDAELAQVVTLKFFAGLTNAEVAEMTGVTERTVQNKWTFAKAWLINDIEEELNRAQ</sequence>
<dbReference type="InterPro" id="IPR011517">
    <property type="entry name" value="RNA_pol_sigma70_ECF-like"/>
</dbReference>
<dbReference type="SUPFAM" id="SSF88659">
    <property type="entry name" value="Sigma3 and sigma4 domains of RNA polymerase sigma factors"/>
    <property type="match status" value="1"/>
</dbReference>
<gene>
    <name evidence="5" type="ORF">Cflav_PD5673</name>
</gene>
<dbReference type="InterPro" id="IPR013324">
    <property type="entry name" value="RNA_pol_sigma_r3/r4-like"/>
</dbReference>
<dbReference type="Pfam" id="PF07638">
    <property type="entry name" value="Sigma70_ECF"/>
    <property type="match status" value="1"/>
</dbReference>
<keyword evidence="3" id="KW-0804">Transcription</keyword>
<proteinExistence type="predicted"/>
<evidence type="ECO:0000256" key="3">
    <source>
        <dbReference type="ARBA" id="ARBA00023163"/>
    </source>
</evidence>
<dbReference type="OrthoDB" id="192047at2"/>
<evidence type="ECO:0000256" key="1">
    <source>
        <dbReference type="ARBA" id="ARBA00023015"/>
    </source>
</evidence>
<dbReference type="InterPro" id="IPR036388">
    <property type="entry name" value="WH-like_DNA-bd_sf"/>
</dbReference>
<dbReference type="PANTHER" id="PTHR43133:SF39">
    <property type="entry name" value="SIMILAR TO RNA POLYMERASE SIGMA-E FACTOR"/>
    <property type="match status" value="1"/>
</dbReference>
<dbReference type="EMBL" id="ABOX02000002">
    <property type="protein sequence ID" value="EEF63038.1"/>
    <property type="molecule type" value="Genomic_DNA"/>
</dbReference>
<dbReference type="InterPro" id="IPR039425">
    <property type="entry name" value="RNA_pol_sigma-70-like"/>
</dbReference>
<dbReference type="GO" id="GO:0016987">
    <property type="term" value="F:sigma factor activity"/>
    <property type="evidence" value="ECO:0007669"/>
    <property type="project" value="UniProtKB-KW"/>
</dbReference>
<dbReference type="NCBIfam" id="TIGR02937">
    <property type="entry name" value="sigma70-ECF"/>
    <property type="match status" value="1"/>
</dbReference>
<dbReference type="Proteomes" id="UP000003688">
    <property type="component" value="Unassembled WGS sequence"/>
</dbReference>
<dbReference type="InterPro" id="IPR014284">
    <property type="entry name" value="RNA_pol_sigma-70_dom"/>
</dbReference>
<keyword evidence="2" id="KW-0731">Sigma factor</keyword>
<evidence type="ECO:0000313" key="5">
    <source>
        <dbReference type="EMBL" id="EEF63038.1"/>
    </source>
</evidence>
<dbReference type="PANTHER" id="PTHR43133">
    <property type="entry name" value="RNA POLYMERASE ECF-TYPE SIGMA FACTO"/>
    <property type="match status" value="1"/>
</dbReference>
<dbReference type="NCBIfam" id="TIGR02999">
    <property type="entry name" value="Sig-70_X6"/>
    <property type="match status" value="1"/>
</dbReference>
<keyword evidence="1" id="KW-0805">Transcription regulation</keyword>
<dbReference type="RefSeq" id="WP_007412851.1">
    <property type="nucleotide sequence ID" value="NZ_ABOX02000002.1"/>
</dbReference>
<feature type="domain" description="RNA polymerase sigma-70 ECF-like HTH" evidence="4">
    <location>
        <begin position="8"/>
        <end position="184"/>
    </location>
</feature>
<reference evidence="5 6" key="1">
    <citation type="journal article" date="2011" name="J. Bacteriol.">
        <title>Genome sequence of 'Pedosphaera parvula' Ellin514, an aerobic Verrucomicrobial isolate from pasture soil.</title>
        <authorList>
            <person name="Kant R."/>
            <person name="van Passel M.W."/>
            <person name="Sangwan P."/>
            <person name="Palva A."/>
            <person name="Lucas S."/>
            <person name="Copeland A."/>
            <person name="Lapidus A."/>
            <person name="Glavina Del Rio T."/>
            <person name="Dalin E."/>
            <person name="Tice H."/>
            <person name="Bruce D."/>
            <person name="Goodwin L."/>
            <person name="Pitluck S."/>
            <person name="Chertkov O."/>
            <person name="Larimer F.W."/>
            <person name="Land M.L."/>
            <person name="Hauser L."/>
            <person name="Brettin T.S."/>
            <person name="Detter J.C."/>
            <person name="Han S."/>
            <person name="de Vos W.M."/>
            <person name="Janssen P.H."/>
            <person name="Smidt H."/>
        </authorList>
    </citation>
    <scope>NUCLEOTIDE SEQUENCE [LARGE SCALE GENOMIC DNA]</scope>
    <source>
        <strain evidence="5 6">Ellin514</strain>
    </source>
</reference>
<organism evidence="5 6">
    <name type="scientific">Pedosphaera parvula (strain Ellin514)</name>
    <dbReference type="NCBI Taxonomy" id="320771"/>
    <lineage>
        <taxon>Bacteria</taxon>
        <taxon>Pseudomonadati</taxon>
        <taxon>Verrucomicrobiota</taxon>
        <taxon>Pedosphaerae</taxon>
        <taxon>Pedosphaerales</taxon>
        <taxon>Pedosphaeraceae</taxon>
        <taxon>Pedosphaera</taxon>
    </lineage>
</organism>
<dbReference type="GO" id="GO:0006352">
    <property type="term" value="P:DNA-templated transcription initiation"/>
    <property type="evidence" value="ECO:0007669"/>
    <property type="project" value="InterPro"/>
</dbReference>
<protein>
    <submittedName>
        <fullName evidence="5">RNA polymerase, sigma-24 subunit, ECF subfamily</fullName>
    </submittedName>
</protein>
<evidence type="ECO:0000259" key="4">
    <source>
        <dbReference type="Pfam" id="PF07638"/>
    </source>
</evidence>
<dbReference type="AlphaFoldDB" id="B9XAK3"/>
<dbReference type="Gene3D" id="1.10.10.10">
    <property type="entry name" value="Winged helix-like DNA-binding domain superfamily/Winged helix DNA-binding domain"/>
    <property type="match status" value="1"/>
</dbReference>
<evidence type="ECO:0000256" key="2">
    <source>
        <dbReference type="ARBA" id="ARBA00023082"/>
    </source>
</evidence>